<accession>A0A843TTX1</accession>
<dbReference type="Proteomes" id="UP000652761">
    <property type="component" value="Unassembled WGS sequence"/>
</dbReference>
<name>A0A843TTX1_COLES</name>
<dbReference type="Gene3D" id="1.50.40.10">
    <property type="entry name" value="Mitochondrial carrier domain"/>
    <property type="match status" value="1"/>
</dbReference>
<evidence type="ECO:0000256" key="7">
    <source>
        <dbReference type="ARBA" id="ARBA00023136"/>
    </source>
</evidence>
<sequence length="225" mass="24964">MGRGGMSHRDAMPGGDSHRCHGPVGTPTGVLRTAEVPPGPRGPVGGLHRGPWTGGKPHRGLRGSPTGLRTRWDVPPGLRTRWDIPPVPTGAHLPVGVSHGAIQFTAYEELRKIFVRIKSPNGEKNQLDGDKVLVIRSRLQQRPNIDGNPRYSDSWHVVKETFRALFKDLFAPNHIKLFIAHRHEGIRGFYRGITSSILRNAPAASLTFVVYENVLRLFSLARRQH</sequence>
<evidence type="ECO:0000256" key="2">
    <source>
        <dbReference type="ARBA" id="ARBA00006375"/>
    </source>
</evidence>
<comment type="subcellular location">
    <subcellularLocation>
        <location evidence="1">Membrane</location>
        <topology evidence="1">Multi-pass membrane protein</topology>
    </subcellularLocation>
</comment>
<dbReference type="AlphaFoldDB" id="A0A843TTX1"/>
<protein>
    <submittedName>
        <fullName evidence="11">Uncharacterized protein</fullName>
    </submittedName>
</protein>
<dbReference type="GO" id="GO:0055085">
    <property type="term" value="P:transmembrane transport"/>
    <property type="evidence" value="ECO:0007669"/>
    <property type="project" value="InterPro"/>
</dbReference>
<keyword evidence="7 8" id="KW-0472">Membrane</keyword>
<dbReference type="InterPro" id="IPR044712">
    <property type="entry name" value="SLC25A32-like"/>
</dbReference>
<dbReference type="GO" id="GO:0006862">
    <property type="term" value="P:nucleotide transport"/>
    <property type="evidence" value="ECO:0007669"/>
    <property type="project" value="InterPro"/>
</dbReference>
<evidence type="ECO:0000256" key="1">
    <source>
        <dbReference type="ARBA" id="ARBA00004141"/>
    </source>
</evidence>
<keyword evidence="5" id="KW-0677">Repeat</keyword>
<reference evidence="11" key="1">
    <citation type="submission" date="2017-07" db="EMBL/GenBank/DDBJ databases">
        <title>Taro Niue Genome Assembly and Annotation.</title>
        <authorList>
            <person name="Atibalentja N."/>
            <person name="Keating K."/>
            <person name="Fields C.J."/>
        </authorList>
    </citation>
    <scope>NUCLEOTIDE SEQUENCE</scope>
    <source>
        <strain evidence="11">Niue_2</strain>
        <tissue evidence="11">Leaf</tissue>
    </source>
</reference>
<dbReference type="SUPFAM" id="SSF103506">
    <property type="entry name" value="Mitochondrial carrier"/>
    <property type="match status" value="1"/>
</dbReference>
<evidence type="ECO:0000256" key="10">
    <source>
        <dbReference type="SAM" id="MobiDB-lite"/>
    </source>
</evidence>
<evidence type="ECO:0000313" key="11">
    <source>
        <dbReference type="EMBL" id="MQL71789.1"/>
    </source>
</evidence>
<comment type="caution">
    <text evidence="11">The sequence shown here is derived from an EMBL/GenBank/DDBJ whole genome shotgun (WGS) entry which is preliminary data.</text>
</comment>
<evidence type="ECO:0000256" key="3">
    <source>
        <dbReference type="ARBA" id="ARBA00022448"/>
    </source>
</evidence>
<evidence type="ECO:0000256" key="9">
    <source>
        <dbReference type="RuleBase" id="RU000488"/>
    </source>
</evidence>
<keyword evidence="4 8" id="KW-0812">Transmembrane</keyword>
<keyword evidence="12" id="KW-1185">Reference proteome</keyword>
<evidence type="ECO:0000256" key="5">
    <source>
        <dbReference type="ARBA" id="ARBA00022737"/>
    </source>
</evidence>
<dbReference type="PROSITE" id="PS50920">
    <property type="entry name" value="SOLCAR"/>
    <property type="match status" value="1"/>
</dbReference>
<keyword evidence="3 9" id="KW-0813">Transport</keyword>
<dbReference type="PANTHER" id="PTHR45683">
    <property type="entry name" value="MITOCHONDRIAL NICOTINAMIDE ADENINE DINUCLEOTIDE TRANSPORTER 1-RELATED-RELATED"/>
    <property type="match status" value="1"/>
</dbReference>
<evidence type="ECO:0000256" key="6">
    <source>
        <dbReference type="ARBA" id="ARBA00022989"/>
    </source>
</evidence>
<feature type="region of interest" description="Disordered" evidence="10">
    <location>
        <begin position="1"/>
        <end position="74"/>
    </location>
</feature>
<evidence type="ECO:0000256" key="8">
    <source>
        <dbReference type="PROSITE-ProRule" id="PRU00282"/>
    </source>
</evidence>
<evidence type="ECO:0000256" key="4">
    <source>
        <dbReference type="ARBA" id="ARBA00022692"/>
    </source>
</evidence>
<dbReference type="Pfam" id="PF00153">
    <property type="entry name" value="Mito_carr"/>
    <property type="match status" value="1"/>
</dbReference>
<dbReference type="InterPro" id="IPR018108">
    <property type="entry name" value="MCP_transmembrane"/>
</dbReference>
<dbReference type="GO" id="GO:0016020">
    <property type="term" value="C:membrane"/>
    <property type="evidence" value="ECO:0007669"/>
    <property type="project" value="UniProtKB-SubCell"/>
</dbReference>
<dbReference type="OrthoDB" id="269120at2759"/>
<feature type="repeat" description="Solcar" evidence="8">
    <location>
        <begin position="111"/>
        <end position="217"/>
    </location>
</feature>
<dbReference type="EMBL" id="NMUH01000109">
    <property type="protein sequence ID" value="MQL71789.1"/>
    <property type="molecule type" value="Genomic_DNA"/>
</dbReference>
<evidence type="ECO:0000313" key="12">
    <source>
        <dbReference type="Proteomes" id="UP000652761"/>
    </source>
</evidence>
<proteinExistence type="inferred from homology"/>
<feature type="compositionally biased region" description="Basic and acidic residues" evidence="10">
    <location>
        <begin position="7"/>
        <end position="19"/>
    </location>
</feature>
<organism evidence="11 12">
    <name type="scientific">Colocasia esculenta</name>
    <name type="common">Wild taro</name>
    <name type="synonym">Arum esculentum</name>
    <dbReference type="NCBI Taxonomy" id="4460"/>
    <lineage>
        <taxon>Eukaryota</taxon>
        <taxon>Viridiplantae</taxon>
        <taxon>Streptophyta</taxon>
        <taxon>Embryophyta</taxon>
        <taxon>Tracheophyta</taxon>
        <taxon>Spermatophyta</taxon>
        <taxon>Magnoliopsida</taxon>
        <taxon>Liliopsida</taxon>
        <taxon>Araceae</taxon>
        <taxon>Aroideae</taxon>
        <taxon>Colocasieae</taxon>
        <taxon>Colocasia</taxon>
    </lineage>
</organism>
<gene>
    <name evidence="11" type="ORF">Taro_004103</name>
</gene>
<keyword evidence="6" id="KW-1133">Transmembrane helix</keyword>
<dbReference type="InterPro" id="IPR023395">
    <property type="entry name" value="MCP_dom_sf"/>
</dbReference>
<comment type="similarity">
    <text evidence="2 9">Belongs to the mitochondrial carrier (TC 2.A.29) family.</text>
</comment>